<reference evidence="1 2" key="1">
    <citation type="journal article" date="2007" name="Proc. Natl. Acad. Sci. U.S.A.">
        <title>The tiny eukaryote Ostreococcus provides genomic insights into the paradox of plankton speciation.</title>
        <authorList>
            <person name="Palenik B."/>
            <person name="Grimwood J."/>
            <person name="Aerts A."/>
            <person name="Rouze P."/>
            <person name="Salamov A."/>
            <person name="Putnam N."/>
            <person name="Dupont C."/>
            <person name="Jorgensen R."/>
            <person name="Derelle E."/>
            <person name="Rombauts S."/>
            <person name="Zhou K."/>
            <person name="Otillar R."/>
            <person name="Merchant S.S."/>
            <person name="Podell S."/>
            <person name="Gaasterland T."/>
            <person name="Napoli C."/>
            <person name="Gendler K."/>
            <person name="Manuell A."/>
            <person name="Tai V."/>
            <person name="Vallon O."/>
            <person name="Piganeau G."/>
            <person name="Jancek S."/>
            <person name="Heijde M."/>
            <person name="Jabbari K."/>
            <person name="Bowler C."/>
            <person name="Lohr M."/>
            <person name="Robbens S."/>
            <person name="Werner G."/>
            <person name="Dubchak I."/>
            <person name="Pazour G.J."/>
            <person name="Ren Q."/>
            <person name="Paulsen I."/>
            <person name="Delwiche C."/>
            <person name="Schmutz J."/>
            <person name="Rokhsar D."/>
            <person name="Van de Peer Y."/>
            <person name="Moreau H."/>
            <person name="Grigoriev I.V."/>
        </authorList>
    </citation>
    <scope>NUCLEOTIDE SEQUENCE [LARGE SCALE GENOMIC DNA]</scope>
    <source>
        <strain evidence="1 2">CCE9901</strain>
    </source>
</reference>
<protein>
    <recommendedName>
        <fullName evidence="3">(S)-ureidoglycine aminohydrolase cupin domain-containing protein</fullName>
    </recommendedName>
</protein>
<keyword evidence="2" id="KW-1185">Reference proteome</keyword>
<dbReference type="EMBL" id="CP000597">
    <property type="protein sequence ID" value="ABP00392.1"/>
    <property type="molecule type" value="Genomic_DNA"/>
</dbReference>
<proteinExistence type="predicted"/>
<evidence type="ECO:0000313" key="2">
    <source>
        <dbReference type="Proteomes" id="UP000001568"/>
    </source>
</evidence>
<dbReference type="RefSeq" id="XP_001422075.1">
    <property type="nucleotide sequence ID" value="XM_001422038.1"/>
</dbReference>
<dbReference type="AlphaFoldDB" id="A4S9J0"/>
<evidence type="ECO:0000313" key="1">
    <source>
        <dbReference type="EMBL" id="ABP00392.1"/>
    </source>
</evidence>
<dbReference type="Gramene" id="ABP00392">
    <property type="protein sequence ID" value="ABP00392"/>
    <property type="gene ID" value="OSTLU_18632"/>
</dbReference>
<dbReference type="GeneID" id="5006133"/>
<sequence>MGGNASKQLVDENPLVTRCKFDDPTEVVVLPKAKIEKFDLKTALGMRVTVEPGWEWARDVGEAQGKKYCPVRHVGIVEQGQINVTTKDGAKMRYAAGDVYLIEPGHNAKNKQGVNFVGYEFVSKINTDAAGGGSTYAAEVASSEVEVKQLDKASFAAPSVSKTMPNGEACVCMLGNNQAKSMRATLQPGWTWKTGARTLLPPEKQTLEACPARHVGYITKGKFAMIDAKTGKTTIVAPGMCYVCEPGHDAEVLGDETVEFIEFETIL</sequence>
<dbReference type="OrthoDB" id="564081at2759"/>
<dbReference type="HOGENOM" id="CLU_1043495_0_0_1"/>
<gene>
    <name evidence="1" type="ORF">OSTLU_18632</name>
</gene>
<evidence type="ECO:0008006" key="3">
    <source>
        <dbReference type="Google" id="ProtNLM"/>
    </source>
</evidence>
<dbReference type="KEGG" id="olu:OSTLU_18632"/>
<dbReference type="Proteomes" id="UP000001568">
    <property type="component" value="Chromosome 17"/>
</dbReference>
<name>A4S9J0_OSTLU</name>
<organism evidence="1 2">
    <name type="scientific">Ostreococcus lucimarinus (strain CCE9901)</name>
    <dbReference type="NCBI Taxonomy" id="436017"/>
    <lineage>
        <taxon>Eukaryota</taxon>
        <taxon>Viridiplantae</taxon>
        <taxon>Chlorophyta</taxon>
        <taxon>Mamiellophyceae</taxon>
        <taxon>Mamiellales</taxon>
        <taxon>Bathycoccaceae</taxon>
        <taxon>Ostreococcus</taxon>
    </lineage>
</organism>
<accession>A4S9J0</accession>